<dbReference type="InterPro" id="IPR036770">
    <property type="entry name" value="Ankyrin_rpt-contain_sf"/>
</dbReference>
<evidence type="ECO:0000256" key="1">
    <source>
        <dbReference type="ARBA" id="ARBA00022737"/>
    </source>
</evidence>
<keyword evidence="1" id="KW-0677">Repeat</keyword>
<name>A0A8S3VAD0_MYTED</name>
<dbReference type="Proteomes" id="UP000683360">
    <property type="component" value="Unassembled WGS sequence"/>
</dbReference>
<dbReference type="PANTHER" id="PTHR24198:SF165">
    <property type="entry name" value="ANKYRIN REPEAT-CONTAINING PROTEIN-RELATED"/>
    <property type="match status" value="1"/>
</dbReference>
<dbReference type="InterPro" id="IPR002110">
    <property type="entry name" value="Ankyrin_rpt"/>
</dbReference>
<evidence type="ECO:0000313" key="4">
    <source>
        <dbReference type="EMBL" id="CAG2253634.1"/>
    </source>
</evidence>
<dbReference type="EMBL" id="CAJPWZ010003158">
    <property type="protein sequence ID" value="CAG2253634.1"/>
    <property type="molecule type" value="Genomic_DNA"/>
</dbReference>
<dbReference type="PROSITE" id="PS50297">
    <property type="entry name" value="ANK_REP_REGION"/>
    <property type="match status" value="1"/>
</dbReference>
<reference evidence="4" key="1">
    <citation type="submission" date="2021-03" db="EMBL/GenBank/DDBJ databases">
        <authorList>
            <person name="Bekaert M."/>
        </authorList>
    </citation>
    <scope>NUCLEOTIDE SEQUENCE</scope>
</reference>
<dbReference type="Gene3D" id="1.25.40.20">
    <property type="entry name" value="Ankyrin repeat-containing domain"/>
    <property type="match status" value="1"/>
</dbReference>
<feature type="repeat" description="ANK" evidence="3">
    <location>
        <begin position="53"/>
        <end position="85"/>
    </location>
</feature>
<evidence type="ECO:0000256" key="2">
    <source>
        <dbReference type="ARBA" id="ARBA00023043"/>
    </source>
</evidence>
<protein>
    <submittedName>
        <fullName evidence="4">Uncharacterized protein</fullName>
    </submittedName>
</protein>
<accession>A0A8S3VAD0</accession>
<evidence type="ECO:0000313" key="5">
    <source>
        <dbReference type="Proteomes" id="UP000683360"/>
    </source>
</evidence>
<gene>
    <name evidence="4" type="ORF">MEDL_65162</name>
</gene>
<dbReference type="SMART" id="SM00248">
    <property type="entry name" value="ANK"/>
    <property type="match status" value="2"/>
</dbReference>
<comment type="caution">
    <text evidence="4">The sequence shown here is derived from an EMBL/GenBank/DDBJ whole genome shotgun (WGS) entry which is preliminary data.</text>
</comment>
<keyword evidence="2 3" id="KW-0040">ANK repeat</keyword>
<proteinExistence type="predicted"/>
<dbReference type="SUPFAM" id="SSF48403">
    <property type="entry name" value="Ankyrin repeat"/>
    <property type="match status" value="1"/>
</dbReference>
<dbReference type="Pfam" id="PF12796">
    <property type="entry name" value="Ank_2"/>
    <property type="match status" value="1"/>
</dbReference>
<sequence>MMSVAAFTASANGNLKTLILFLGNNFNFKSRDIIQHTMKGADLVYRCKFVFFCGYNVFHIAAQRGYVEIVEYLLEYYPDIIYEQNKIQLNAFQLAAENGHTRIVKLFLGINSSLADHHSLYYASQQGHTEIVSLLLNGPRFHILEFVFQSETVNKSIDRTRNVDFDSTADLLLNEMSSTALRLDLFPGLHIQIPCTYDKTSHEMPCTSSIYEDTFKNEYLRNVSAFVYKSIFFNIAEINEYTVNSEYRYFIEMWKNTHETAAIEFTQLFGLCHMKRFANSIRKQLLLFHQEDGEFFFRYLQTRGMQTTEPLCDYEINELYQSVISRTYQDFKKLQVRRDLHKEWLHDIITEKIGIDFHVLGFFEFITKRLQITLKQSDNAMQFGAHHIMERINFAVSEFNDFGISLTHEETCVLVFNFILQMLSTTDYLQSSLKILFRYDKLEVVHEVECFFKLVIDQVDDYMETYMQKINSLKSLIDKALQNNNWDMGDFLLSSFHFVIIKIRDLYTKYFEKGIEYTVIL</sequence>
<organism evidence="4 5">
    <name type="scientific">Mytilus edulis</name>
    <name type="common">Blue mussel</name>
    <dbReference type="NCBI Taxonomy" id="6550"/>
    <lineage>
        <taxon>Eukaryota</taxon>
        <taxon>Metazoa</taxon>
        <taxon>Spiralia</taxon>
        <taxon>Lophotrochozoa</taxon>
        <taxon>Mollusca</taxon>
        <taxon>Bivalvia</taxon>
        <taxon>Autobranchia</taxon>
        <taxon>Pteriomorphia</taxon>
        <taxon>Mytilida</taxon>
        <taxon>Mytiloidea</taxon>
        <taxon>Mytilidae</taxon>
        <taxon>Mytilinae</taxon>
        <taxon>Mytilus</taxon>
    </lineage>
</organism>
<dbReference type="AlphaFoldDB" id="A0A8S3VAD0"/>
<dbReference type="OrthoDB" id="7464126at2759"/>
<dbReference type="PROSITE" id="PS50088">
    <property type="entry name" value="ANK_REPEAT"/>
    <property type="match status" value="1"/>
</dbReference>
<dbReference type="PANTHER" id="PTHR24198">
    <property type="entry name" value="ANKYRIN REPEAT AND PROTEIN KINASE DOMAIN-CONTAINING PROTEIN"/>
    <property type="match status" value="1"/>
</dbReference>
<evidence type="ECO:0000256" key="3">
    <source>
        <dbReference type="PROSITE-ProRule" id="PRU00023"/>
    </source>
</evidence>
<keyword evidence="5" id="KW-1185">Reference proteome</keyword>